<sequence length="93" mass="10872">MTQMSRSNCKTIYIFKHECLFHVPQPTQKIVFIGENPEEEEEAITKLKRTKADIQLDENKKKQYIESSDSSTNASSVSQKSAQSTQRKYFQYF</sequence>
<feature type="region of interest" description="Disordered" evidence="1">
    <location>
        <begin position="63"/>
        <end position="93"/>
    </location>
</feature>
<name>A0A9P1IQ78_9PELO</name>
<comment type="caution">
    <text evidence="2">The sequence shown here is derived from an EMBL/GenBank/DDBJ whole genome shotgun (WGS) entry which is preliminary data.</text>
</comment>
<organism evidence="2 3">
    <name type="scientific">Caenorhabditis angaria</name>
    <dbReference type="NCBI Taxonomy" id="860376"/>
    <lineage>
        <taxon>Eukaryota</taxon>
        <taxon>Metazoa</taxon>
        <taxon>Ecdysozoa</taxon>
        <taxon>Nematoda</taxon>
        <taxon>Chromadorea</taxon>
        <taxon>Rhabditida</taxon>
        <taxon>Rhabditina</taxon>
        <taxon>Rhabditomorpha</taxon>
        <taxon>Rhabditoidea</taxon>
        <taxon>Rhabditidae</taxon>
        <taxon>Peloderinae</taxon>
        <taxon>Caenorhabditis</taxon>
    </lineage>
</organism>
<proteinExistence type="predicted"/>
<evidence type="ECO:0000313" key="3">
    <source>
        <dbReference type="Proteomes" id="UP001152747"/>
    </source>
</evidence>
<gene>
    <name evidence="2" type="ORF">CAMP_LOCUS12655</name>
</gene>
<protein>
    <submittedName>
        <fullName evidence="2">Uncharacterized protein</fullName>
    </submittedName>
</protein>
<dbReference type="AlphaFoldDB" id="A0A9P1IQ78"/>
<feature type="compositionally biased region" description="Low complexity" evidence="1">
    <location>
        <begin position="67"/>
        <end position="78"/>
    </location>
</feature>
<reference evidence="2" key="1">
    <citation type="submission" date="2022-11" db="EMBL/GenBank/DDBJ databases">
        <authorList>
            <person name="Kikuchi T."/>
        </authorList>
    </citation>
    <scope>NUCLEOTIDE SEQUENCE</scope>
    <source>
        <strain evidence="2">PS1010</strain>
    </source>
</reference>
<dbReference type="EMBL" id="CANHGI010000005">
    <property type="protein sequence ID" value="CAI5450018.1"/>
    <property type="molecule type" value="Genomic_DNA"/>
</dbReference>
<evidence type="ECO:0000256" key="1">
    <source>
        <dbReference type="SAM" id="MobiDB-lite"/>
    </source>
</evidence>
<accession>A0A9P1IQ78</accession>
<dbReference type="Proteomes" id="UP001152747">
    <property type="component" value="Unassembled WGS sequence"/>
</dbReference>
<feature type="compositionally biased region" description="Polar residues" evidence="1">
    <location>
        <begin position="79"/>
        <end position="93"/>
    </location>
</feature>
<keyword evidence="3" id="KW-1185">Reference proteome</keyword>
<evidence type="ECO:0000313" key="2">
    <source>
        <dbReference type="EMBL" id="CAI5450018.1"/>
    </source>
</evidence>